<dbReference type="Proteomes" id="UP001431572">
    <property type="component" value="Chromosome 2"/>
</dbReference>
<dbReference type="PANTHER" id="PTHR43841">
    <property type="entry name" value="3-HYDROXYACYL-THIOESTER DEHYDRATASE HTDX-RELATED"/>
    <property type="match status" value="1"/>
</dbReference>
<dbReference type="SUPFAM" id="SSF54637">
    <property type="entry name" value="Thioesterase/thiol ester dehydrase-isomerase"/>
    <property type="match status" value="1"/>
</dbReference>
<dbReference type="PANTHER" id="PTHR43841:SF3">
    <property type="entry name" value="(3R)-HYDROXYACYL-ACP DEHYDRATASE SUBUNIT HADB"/>
    <property type="match status" value="1"/>
</dbReference>
<keyword evidence="3" id="KW-1185">Reference proteome</keyword>
<proteinExistence type="predicted"/>
<protein>
    <recommendedName>
        <fullName evidence="1">MaoC-like domain-containing protein</fullName>
    </recommendedName>
</protein>
<dbReference type="InterPro" id="IPR002539">
    <property type="entry name" value="MaoC-like_dom"/>
</dbReference>
<feature type="domain" description="MaoC-like" evidence="1">
    <location>
        <begin position="28"/>
        <end position="129"/>
    </location>
</feature>
<sequence length="153" mass="16431">MTLQMTPMSNPSTRLLFDNVEVGDELPTLTNPPITHVQLVRYAGASGDFNPLHTNPEIGKSIGIGGTIAHGMLIMGFLGHLVSDYLGGPALLSNFKVRFANMSRPGEILICSGKVTRKYEEGDKGFIEAEVRATNPEGQVKATGTFTACIPKK</sequence>
<organism evidence="2 3">
    <name type="scientific">Candidatus Chlorohelix allophototropha</name>
    <dbReference type="NCBI Taxonomy" id="3003348"/>
    <lineage>
        <taxon>Bacteria</taxon>
        <taxon>Bacillati</taxon>
        <taxon>Chloroflexota</taxon>
        <taxon>Chloroflexia</taxon>
        <taxon>Candidatus Chloroheliales</taxon>
        <taxon>Candidatus Chloroheliaceae</taxon>
        <taxon>Candidatus Chlorohelix</taxon>
    </lineage>
</organism>
<name>A0ABY9BA51_9CHLR</name>
<dbReference type="EMBL" id="CP128400">
    <property type="protein sequence ID" value="WJW69581.1"/>
    <property type="molecule type" value="Genomic_DNA"/>
</dbReference>
<dbReference type="Pfam" id="PF01575">
    <property type="entry name" value="MaoC_dehydratas"/>
    <property type="match status" value="1"/>
</dbReference>
<dbReference type="Gene3D" id="3.10.129.10">
    <property type="entry name" value="Hotdog Thioesterase"/>
    <property type="match status" value="1"/>
</dbReference>
<gene>
    <name evidence="2" type="ORF">OZ401_003207</name>
</gene>
<reference evidence="2" key="1">
    <citation type="journal article" date="2024" name="Nature">
        <title>Anoxygenic phototroph of the Chloroflexota uses a type I reaction centre.</title>
        <authorList>
            <person name="Tsuji J.M."/>
            <person name="Shaw N.A."/>
            <person name="Nagashima S."/>
            <person name="Venkiteswaran J.J."/>
            <person name="Schiff S.L."/>
            <person name="Watanabe T."/>
            <person name="Fukui M."/>
            <person name="Hanada S."/>
            <person name="Tank M."/>
            <person name="Neufeld J.D."/>
        </authorList>
    </citation>
    <scope>NUCLEOTIDE SEQUENCE</scope>
    <source>
        <strain evidence="2">L227-S17</strain>
    </source>
</reference>
<accession>A0ABY9BA51</accession>
<evidence type="ECO:0000313" key="3">
    <source>
        <dbReference type="Proteomes" id="UP001431572"/>
    </source>
</evidence>
<evidence type="ECO:0000259" key="1">
    <source>
        <dbReference type="Pfam" id="PF01575"/>
    </source>
</evidence>
<dbReference type="RefSeq" id="WP_341471463.1">
    <property type="nucleotide sequence ID" value="NZ_CP128400.1"/>
</dbReference>
<evidence type="ECO:0000313" key="2">
    <source>
        <dbReference type="EMBL" id="WJW69581.1"/>
    </source>
</evidence>
<dbReference type="InterPro" id="IPR029069">
    <property type="entry name" value="HotDog_dom_sf"/>
</dbReference>